<accession>A0AAW5KNH3</accession>
<protein>
    <recommendedName>
        <fullName evidence="5">TPM domain-containing protein</fullName>
    </recommendedName>
</protein>
<feature type="compositionally biased region" description="Low complexity" evidence="1">
    <location>
        <begin position="332"/>
        <end position="344"/>
    </location>
</feature>
<dbReference type="Proteomes" id="UP001206236">
    <property type="component" value="Unassembled WGS sequence"/>
</dbReference>
<dbReference type="RefSeq" id="WP_256322013.1">
    <property type="nucleotide sequence ID" value="NZ_JANGCN010000013.1"/>
</dbReference>
<feature type="compositionally biased region" description="Basic and acidic residues" evidence="1">
    <location>
        <begin position="1"/>
        <end position="18"/>
    </location>
</feature>
<feature type="compositionally biased region" description="Basic and acidic residues" evidence="1">
    <location>
        <begin position="39"/>
        <end position="68"/>
    </location>
</feature>
<evidence type="ECO:0000313" key="3">
    <source>
        <dbReference type="EMBL" id="MCQ5153127.1"/>
    </source>
</evidence>
<keyword evidence="2" id="KW-1133">Transmembrane helix</keyword>
<sequence>MSKKDEKDINISKLDKSLEGQGLLEDADDAEYERTLAQQRREAEERERQVLEQAEAERRECERQEEKERERRLAQERIELMKLKSGVIDESESSIKEEHDQIRELHGFEKVQNFFYHNKVWIIFTIFIIAVAAFIFIDAARREKADLTVLMIANNGLETRQEELEEFFEKYTDDLDGNGYVHVEVIMIPLNSHSDDYQQQNVNSTKFLAQLQGGESILVITDSNTDEEFKSIMTPELPKEFPNNKYVDDMGMSWNMEIMAKELNFENMPNDIHLSMRTPVKTLGDSKETMQENYDKAFKVFKRIVDDMTEKAIEAGDKGLTTEPVHYDDSSLESSDSTESSENK</sequence>
<feature type="transmembrane region" description="Helical" evidence="2">
    <location>
        <begin position="120"/>
        <end position="137"/>
    </location>
</feature>
<feature type="region of interest" description="Disordered" evidence="1">
    <location>
        <begin position="1"/>
        <end position="68"/>
    </location>
</feature>
<dbReference type="EMBL" id="JANGCN010000013">
    <property type="protein sequence ID" value="MCQ5153127.1"/>
    <property type="molecule type" value="Genomic_DNA"/>
</dbReference>
<evidence type="ECO:0000256" key="1">
    <source>
        <dbReference type="SAM" id="MobiDB-lite"/>
    </source>
</evidence>
<organism evidence="3 4">
    <name type="scientific">Ruminococcus bicirculans</name>
    <name type="common">ex Wegman et al. 2014</name>
    <dbReference type="NCBI Taxonomy" id="1160721"/>
    <lineage>
        <taxon>Bacteria</taxon>
        <taxon>Bacillati</taxon>
        <taxon>Bacillota</taxon>
        <taxon>Clostridia</taxon>
        <taxon>Eubacteriales</taxon>
        <taxon>Oscillospiraceae</taxon>
        <taxon>Ruminococcus</taxon>
    </lineage>
</organism>
<proteinExistence type="predicted"/>
<dbReference type="AlphaFoldDB" id="A0AAW5KNH3"/>
<feature type="region of interest" description="Disordered" evidence="1">
    <location>
        <begin position="314"/>
        <end position="344"/>
    </location>
</feature>
<keyword evidence="2" id="KW-0812">Transmembrane</keyword>
<evidence type="ECO:0008006" key="5">
    <source>
        <dbReference type="Google" id="ProtNLM"/>
    </source>
</evidence>
<reference evidence="3" key="1">
    <citation type="submission" date="2022-06" db="EMBL/GenBank/DDBJ databases">
        <title>Isolation of gut microbiota from human fecal samples.</title>
        <authorList>
            <person name="Pamer E.G."/>
            <person name="Barat B."/>
            <person name="Waligurski E."/>
            <person name="Medina S."/>
            <person name="Paddock L."/>
            <person name="Mostad J."/>
        </authorList>
    </citation>
    <scope>NUCLEOTIDE SEQUENCE</scope>
    <source>
        <strain evidence="3">DFI.5.57</strain>
    </source>
</reference>
<comment type="caution">
    <text evidence="3">The sequence shown here is derived from an EMBL/GenBank/DDBJ whole genome shotgun (WGS) entry which is preliminary data.</text>
</comment>
<evidence type="ECO:0000256" key="2">
    <source>
        <dbReference type="SAM" id="Phobius"/>
    </source>
</evidence>
<keyword evidence="2" id="KW-0472">Membrane</keyword>
<gene>
    <name evidence="3" type="ORF">NE632_07370</name>
</gene>
<evidence type="ECO:0000313" key="4">
    <source>
        <dbReference type="Proteomes" id="UP001206236"/>
    </source>
</evidence>
<name>A0AAW5KNH3_9FIRM</name>